<evidence type="ECO:0000256" key="1">
    <source>
        <dbReference type="ARBA" id="ARBA00022614"/>
    </source>
</evidence>
<evidence type="ECO:0000313" key="4">
    <source>
        <dbReference type="EMBL" id="KNC25015.1"/>
    </source>
</evidence>
<dbReference type="Gene3D" id="3.80.10.10">
    <property type="entry name" value="Ribonuclease Inhibitor"/>
    <property type="match status" value="1"/>
</dbReference>
<keyword evidence="2" id="KW-0677">Repeat</keyword>
<dbReference type="OrthoDB" id="428734at2759"/>
<dbReference type="InterPro" id="IPR032675">
    <property type="entry name" value="LRR_dom_sf"/>
</dbReference>
<evidence type="ECO:0000256" key="3">
    <source>
        <dbReference type="SAM" id="MobiDB-lite"/>
    </source>
</evidence>
<feature type="region of interest" description="Disordered" evidence="3">
    <location>
        <begin position="403"/>
        <end position="511"/>
    </location>
</feature>
<dbReference type="AlphaFoldDB" id="A0A0L0BYB9"/>
<feature type="compositionally biased region" description="Polar residues" evidence="3">
    <location>
        <begin position="403"/>
        <end position="435"/>
    </location>
</feature>
<dbReference type="PANTHER" id="PTHR47186">
    <property type="entry name" value="LEUCINE-RICH REPEAT-CONTAINING PROTEIN 57"/>
    <property type="match status" value="1"/>
</dbReference>
<dbReference type="InterPro" id="IPR001611">
    <property type="entry name" value="Leu-rich_rpt"/>
</dbReference>
<gene>
    <name evidence="4" type="ORF">FF38_11910</name>
</gene>
<dbReference type="Proteomes" id="UP000037069">
    <property type="component" value="Unassembled WGS sequence"/>
</dbReference>
<dbReference type="SMART" id="SM00369">
    <property type="entry name" value="LRR_TYP"/>
    <property type="match status" value="3"/>
</dbReference>
<dbReference type="PROSITE" id="PS51450">
    <property type="entry name" value="LRR"/>
    <property type="match status" value="2"/>
</dbReference>
<feature type="compositionally biased region" description="Low complexity" evidence="3">
    <location>
        <begin position="626"/>
        <end position="647"/>
    </location>
</feature>
<keyword evidence="5" id="KW-1185">Reference proteome</keyword>
<dbReference type="PANTHER" id="PTHR47186:SF61">
    <property type="entry name" value="LEUCINE-RICH REPEAT-CONTAINING PROTEIN 57-RELATED"/>
    <property type="match status" value="1"/>
</dbReference>
<dbReference type="STRING" id="7375.A0A0L0BYB9"/>
<sequence length="1054" mass="116901">MSRNKDKYESGNRRQQIFMSPEDVAAGKKSNWTGIEITGCVRNISPSLWEFEHLTALYLNDNHLLRLPADIGLLVNLRTLDVSSNKLRSLPAELGELIQLRELLLNNNFLRVLPYEIGKLFHLHVLGLMGNPLQKEFLSIYNEPNGTQKLLTYMLDNLSRQQQQQSHHQQQYCAVDNCLKQQQQQQHFLKNHQSLQQQHTATHLQQQQKYHQHQLQQHSLNHALQQQQPPPPPPHMWNPHLNAACYTSQSASANTNGVNSTTNPNHINLQNCRPFPSNRVYPHHTQTPHYPPSNGFPHALPTNNPQATERIPLTAPNYAKLPPLSVVNQQRINECAGIPLISTATAHLTPGQRQRISRKQSHSPPGKNWTNMLPGNTAQNYAAAAQYAAAHVQGAPLMLNKPQQQKPEYWSPNTYTSSNNQQPQFGSKAMQYNNKQQDRTRTPLRYQNSAPAALSSSKSKENLDQQLKHSKDNENSSSNNGDSSNSNETCLPRIIKPRKRRKKDRKPPNNLVNAVYLKMDNKSLQDKSSNIHNNTIKTYKSSEDLLKCLQKFTQITNSNEQPQRSNSYSNKTGLNYDLLAQNKKELQQKLSLCTSGSDINHGICFCNECDPLRSIWDYPLRRSLSDSSTSDTSGTGSLSDNTTTSSNDCEETNWPKTRAEIVGVIGSKRNKDQQNSSNNSNHLMNKADNTQDKKIFNNNILSGINLSSELFKNPNSDAFANLDHAFTSANDTMLLLPETAETLLTKSINEISKKLIETCSNESGDLPLSSCNSLSSFSTTSSNSSSANSTCADFSNDSGIESAHINAGDDLVFNFDNLHITTTKLSLSPSSLSAASSTSSSSSSTSSCGNISMSSSPTVKFASNFLTTQTSSASATATAASVTVSTMQQTPLTPSNVVLGTTIKAAPTLDFLVDLNNNHLHVAAPKPMIVAENKQLQQQQLLKQQFNDLVQKHQPPHQQLTTTSMPTPTPTHRHDQQFFNNCFDLMWQQHERQLGNNNIVNTTTSTSTATTSTTNNNSNHIDQLTSSALTSNNVAMSSFLDSVGSLKTVFSTIS</sequence>
<organism evidence="4 5">
    <name type="scientific">Lucilia cuprina</name>
    <name type="common">Green bottle fly</name>
    <name type="synonym">Australian sheep blowfly</name>
    <dbReference type="NCBI Taxonomy" id="7375"/>
    <lineage>
        <taxon>Eukaryota</taxon>
        <taxon>Metazoa</taxon>
        <taxon>Ecdysozoa</taxon>
        <taxon>Arthropoda</taxon>
        <taxon>Hexapoda</taxon>
        <taxon>Insecta</taxon>
        <taxon>Pterygota</taxon>
        <taxon>Neoptera</taxon>
        <taxon>Endopterygota</taxon>
        <taxon>Diptera</taxon>
        <taxon>Brachycera</taxon>
        <taxon>Muscomorpha</taxon>
        <taxon>Oestroidea</taxon>
        <taxon>Calliphoridae</taxon>
        <taxon>Luciliinae</taxon>
        <taxon>Lucilia</taxon>
    </lineage>
</organism>
<feature type="compositionally biased region" description="Basic residues" evidence="3">
    <location>
        <begin position="495"/>
        <end position="505"/>
    </location>
</feature>
<keyword evidence="1" id="KW-0433">Leucine-rich repeat</keyword>
<dbReference type="FunFam" id="3.80.10.10:FF:000343">
    <property type="entry name" value="CCR4-NOT transcription complex subunit"/>
    <property type="match status" value="1"/>
</dbReference>
<name>A0A0L0BYB9_LUCCU</name>
<feature type="region of interest" description="Disordered" evidence="3">
    <location>
        <begin position="348"/>
        <end position="375"/>
    </location>
</feature>
<feature type="compositionally biased region" description="Low complexity" evidence="3">
    <location>
        <begin position="195"/>
        <end position="227"/>
    </location>
</feature>
<feature type="region of interest" description="Disordered" evidence="3">
    <location>
        <begin position="666"/>
        <end position="685"/>
    </location>
</feature>
<evidence type="ECO:0000256" key="2">
    <source>
        <dbReference type="ARBA" id="ARBA00022737"/>
    </source>
</evidence>
<proteinExistence type="predicted"/>
<feature type="compositionally biased region" description="Basic and acidic residues" evidence="3">
    <location>
        <begin position="458"/>
        <end position="474"/>
    </location>
</feature>
<feature type="compositionally biased region" description="Low complexity" evidence="3">
    <location>
        <begin position="475"/>
        <end position="494"/>
    </location>
</feature>
<reference evidence="4 5" key="1">
    <citation type="journal article" date="2015" name="Nat. Commun.">
        <title>Lucilia cuprina genome unlocks parasitic fly biology to underpin future interventions.</title>
        <authorList>
            <person name="Anstead C.A."/>
            <person name="Korhonen P.K."/>
            <person name="Young N.D."/>
            <person name="Hall R.S."/>
            <person name="Jex A.R."/>
            <person name="Murali S.C."/>
            <person name="Hughes D.S."/>
            <person name="Lee S.F."/>
            <person name="Perry T."/>
            <person name="Stroehlein A.J."/>
            <person name="Ansell B.R."/>
            <person name="Breugelmans B."/>
            <person name="Hofmann A."/>
            <person name="Qu J."/>
            <person name="Dugan S."/>
            <person name="Lee S.L."/>
            <person name="Chao H."/>
            <person name="Dinh H."/>
            <person name="Han Y."/>
            <person name="Doddapaneni H.V."/>
            <person name="Worley K.C."/>
            <person name="Muzny D.M."/>
            <person name="Ioannidis P."/>
            <person name="Waterhouse R.M."/>
            <person name="Zdobnov E.M."/>
            <person name="James P.J."/>
            <person name="Bagnall N.H."/>
            <person name="Kotze A.C."/>
            <person name="Gibbs R.A."/>
            <person name="Richards S."/>
            <person name="Batterham P."/>
            <person name="Gasser R.B."/>
        </authorList>
    </citation>
    <scope>NUCLEOTIDE SEQUENCE [LARGE SCALE GENOMIC DNA]</scope>
    <source>
        <strain evidence="4 5">LS</strain>
        <tissue evidence="4">Full body</tissue>
    </source>
</reference>
<feature type="region of interest" description="Disordered" evidence="3">
    <location>
        <begin position="626"/>
        <end position="653"/>
    </location>
</feature>
<evidence type="ECO:0000313" key="5">
    <source>
        <dbReference type="Proteomes" id="UP000037069"/>
    </source>
</evidence>
<protein>
    <submittedName>
        <fullName evidence="4">Uncharacterized protein</fullName>
    </submittedName>
</protein>
<dbReference type="SUPFAM" id="SSF52058">
    <property type="entry name" value="L domain-like"/>
    <property type="match status" value="1"/>
</dbReference>
<comment type="caution">
    <text evidence="4">The sequence shown here is derived from an EMBL/GenBank/DDBJ whole genome shotgun (WGS) entry which is preliminary data.</text>
</comment>
<dbReference type="InterPro" id="IPR003591">
    <property type="entry name" value="Leu-rich_rpt_typical-subtyp"/>
</dbReference>
<dbReference type="EMBL" id="JRES01001160">
    <property type="protein sequence ID" value="KNC25015.1"/>
    <property type="molecule type" value="Genomic_DNA"/>
</dbReference>
<accession>A0A0L0BYB9</accession>
<feature type="region of interest" description="Disordered" evidence="3">
    <location>
        <begin position="195"/>
        <end position="238"/>
    </location>
</feature>